<evidence type="ECO:0000313" key="3">
    <source>
        <dbReference type="Proteomes" id="UP001156627"/>
    </source>
</evidence>
<dbReference type="EMBL" id="BSOA01000002">
    <property type="protein sequence ID" value="GLQ86538.1"/>
    <property type="molecule type" value="Genomic_DNA"/>
</dbReference>
<reference evidence="3" key="1">
    <citation type="journal article" date="2019" name="Int. J. Syst. Evol. Microbiol.">
        <title>The Global Catalogue of Microorganisms (GCM) 10K type strain sequencing project: providing services to taxonomists for standard genome sequencing and annotation.</title>
        <authorList>
            <consortium name="The Broad Institute Genomics Platform"/>
            <consortium name="The Broad Institute Genome Sequencing Center for Infectious Disease"/>
            <person name="Wu L."/>
            <person name="Ma J."/>
        </authorList>
    </citation>
    <scope>NUCLEOTIDE SEQUENCE [LARGE SCALE GENOMIC DNA]</scope>
    <source>
        <strain evidence="3">NBRC 111981</strain>
    </source>
</reference>
<protein>
    <submittedName>
        <fullName evidence="2">Uncharacterized protein</fullName>
    </submittedName>
</protein>
<name>A0ABQ5X4R8_9GAMM</name>
<evidence type="ECO:0000256" key="1">
    <source>
        <dbReference type="SAM" id="MobiDB-lite"/>
    </source>
</evidence>
<dbReference type="Proteomes" id="UP001156627">
    <property type="component" value="Unassembled WGS sequence"/>
</dbReference>
<proteinExistence type="predicted"/>
<organism evidence="2 3">
    <name type="scientific">Dyella flagellata</name>
    <dbReference type="NCBI Taxonomy" id="1867833"/>
    <lineage>
        <taxon>Bacteria</taxon>
        <taxon>Pseudomonadati</taxon>
        <taxon>Pseudomonadota</taxon>
        <taxon>Gammaproteobacteria</taxon>
        <taxon>Lysobacterales</taxon>
        <taxon>Rhodanobacteraceae</taxon>
        <taxon>Dyella</taxon>
    </lineage>
</organism>
<keyword evidence="3" id="KW-1185">Reference proteome</keyword>
<accession>A0ABQ5X4R8</accession>
<comment type="caution">
    <text evidence="2">The sequence shown here is derived from an EMBL/GenBank/DDBJ whole genome shotgun (WGS) entry which is preliminary data.</text>
</comment>
<evidence type="ECO:0000313" key="2">
    <source>
        <dbReference type="EMBL" id="GLQ86538.1"/>
    </source>
</evidence>
<sequence>MHGGSLREERHERDDRRSAAKENHAAAKLVEIVGRQAAGPGSGRYITLSSGAGREAPRDYQRNWPRFLELRTTCEILGLET</sequence>
<gene>
    <name evidence="2" type="ORF">GCM10007898_01040</name>
</gene>
<feature type="region of interest" description="Disordered" evidence="1">
    <location>
        <begin position="1"/>
        <end position="23"/>
    </location>
</feature>